<evidence type="ECO:0000256" key="7">
    <source>
        <dbReference type="RuleBase" id="RU003346"/>
    </source>
</evidence>
<evidence type="ECO:0000256" key="3">
    <source>
        <dbReference type="ARBA" id="ARBA00022448"/>
    </source>
</evidence>
<feature type="domain" description="Major facilitator superfamily (MFS) profile" evidence="9">
    <location>
        <begin position="8"/>
        <end position="499"/>
    </location>
</feature>
<dbReference type="PANTHER" id="PTHR48022:SF2">
    <property type="entry name" value="PLASTIDIC GLUCOSE TRANSPORTER 4"/>
    <property type="match status" value="1"/>
</dbReference>
<organism evidence="10 11">
    <name type="scientific">Anaeromyces robustus</name>
    <dbReference type="NCBI Taxonomy" id="1754192"/>
    <lineage>
        <taxon>Eukaryota</taxon>
        <taxon>Fungi</taxon>
        <taxon>Fungi incertae sedis</taxon>
        <taxon>Chytridiomycota</taxon>
        <taxon>Chytridiomycota incertae sedis</taxon>
        <taxon>Neocallimastigomycetes</taxon>
        <taxon>Neocallimastigales</taxon>
        <taxon>Neocallimastigaceae</taxon>
        <taxon>Anaeromyces</taxon>
    </lineage>
</organism>
<dbReference type="NCBIfam" id="TIGR00879">
    <property type="entry name" value="SP"/>
    <property type="match status" value="1"/>
</dbReference>
<dbReference type="InterPro" id="IPR020846">
    <property type="entry name" value="MFS_dom"/>
</dbReference>
<feature type="transmembrane region" description="Helical" evidence="8">
    <location>
        <begin position="447"/>
        <end position="468"/>
    </location>
</feature>
<keyword evidence="3 7" id="KW-0813">Transport</keyword>
<dbReference type="InterPro" id="IPR003663">
    <property type="entry name" value="Sugar/inositol_transpt"/>
</dbReference>
<dbReference type="InterPro" id="IPR005829">
    <property type="entry name" value="Sugar_transporter_CS"/>
</dbReference>
<dbReference type="EMBL" id="MCFG01000017">
    <property type="protein sequence ID" value="ORX86780.1"/>
    <property type="molecule type" value="Genomic_DNA"/>
</dbReference>
<dbReference type="FunFam" id="1.20.1250.20:FF:000134">
    <property type="entry name" value="MFS sugar transporter protein"/>
    <property type="match status" value="1"/>
</dbReference>
<dbReference type="InterPro" id="IPR036259">
    <property type="entry name" value="MFS_trans_sf"/>
</dbReference>
<dbReference type="InterPro" id="IPR050360">
    <property type="entry name" value="MFS_Sugar_Transporters"/>
</dbReference>
<feature type="transmembrane region" description="Helical" evidence="8">
    <location>
        <begin position="106"/>
        <end position="124"/>
    </location>
</feature>
<protein>
    <submittedName>
        <fullName evidence="10">General substrate transporter</fullName>
    </submittedName>
</protein>
<dbReference type="Gene3D" id="1.20.1250.20">
    <property type="entry name" value="MFS general substrate transporter like domains"/>
    <property type="match status" value="1"/>
</dbReference>
<name>A0A1Y1XLZ5_9FUNG</name>
<feature type="transmembrane region" description="Helical" evidence="8">
    <location>
        <begin position="212"/>
        <end position="236"/>
    </location>
</feature>
<dbReference type="Proteomes" id="UP000193944">
    <property type="component" value="Unassembled WGS sequence"/>
</dbReference>
<comment type="subcellular location">
    <subcellularLocation>
        <location evidence="1">Membrane</location>
        <topology evidence="1">Multi-pass membrane protein</topology>
    </subcellularLocation>
</comment>
<dbReference type="STRING" id="1754192.A0A1Y1XLZ5"/>
<evidence type="ECO:0000259" key="9">
    <source>
        <dbReference type="PROSITE" id="PS50850"/>
    </source>
</evidence>
<feature type="transmembrane region" description="Helical" evidence="8">
    <location>
        <begin position="130"/>
        <end position="149"/>
    </location>
</feature>
<feature type="transmembrane region" description="Helical" evidence="8">
    <location>
        <begin position="80"/>
        <end position="99"/>
    </location>
</feature>
<keyword evidence="5 8" id="KW-1133">Transmembrane helix</keyword>
<dbReference type="AlphaFoldDB" id="A0A1Y1XLZ5"/>
<evidence type="ECO:0000313" key="11">
    <source>
        <dbReference type="Proteomes" id="UP000193944"/>
    </source>
</evidence>
<dbReference type="PROSITE" id="PS50850">
    <property type="entry name" value="MFS"/>
    <property type="match status" value="1"/>
</dbReference>
<feature type="transmembrane region" description="Helical" evidence="8">
    <location>
        <begin position="370"/>
        <end position="388"/>
    </location>
</feature>
<dbReference type="PANTHER" id="PTHR48022">
    <property type="entry name" value="PLASTIDIC GLUCOSE TRANSPORTER 4"/>
    <property type="match status" value="1"/>
</dbReference>
<comment type="similarity">
    <text evidence="2 7">Belongs to the major facilitator superfamily. Sugar transporter (TC 2.A.1.1) family.</text>
</comment>
<dbReference type="PROSITE" id="PS00217">
    <property type="entry name" value="SUGAR_TRANSPORT_2"/>
    <property type="match status" value="1"/>
</dbReference>
<comment type="caution">
    <text evidence="10">The sequence shown here is derived from an EMBL/GenBank/DDBJ whole genome shotgun (WGS) entry which is preliminary data.</text>
</comment>
<evidence type="ECO:0000313" key="10">
    <source>
        <dbReference type="EMBL" id="ORX86780.1"/>
    </source>
</evidence>
<evidence type="ECO:0000256" key="8">
    <source>
        <dbReference type="SAM" id="Phobius"/>
    </source>
</evidence>
<dbReference type="InterPro" id="IPR005828">
    <property type="entry name" value="MFS_sugar_transport-like"/>
</dbReference>
<feature type="transmembrane region" description="Helical" evidence="8">
    <location>
        <begin position="475"/>
        <end position="496"/>
    </location>
</feature>
<evidence type="ECO:0000256" key="4">
    <source>
        <dbReference type="ARBA" id="ARBA00022692"/>
    </source>
</evidence>
<evidence type="ECO:0000256" key="6">
    <source>
        <dbReference type="ARBA" id="ARBA00023136"/>
    </source>
</evidence>
<evidence type="ECO:0000256" key="2">
    <source>
        <dbReference type="ARBA" id="ARBA00010992"/>
    </source>
</evidence>
<dbReference type="PROSITE" id="PS00216">
    <property type="entry name" value="SUGAR_TRANSPORT_1"/>
    <property type="match status" value="1"/>
</dbReference>
<dbReference type="Pfam" id="PF00083">
    <property type="entry name" value="Sugar_tr"/>
    <property type="match status" value="1"/>
</dbReference>
<dbReference type="OrthoDB" id="4044674at2759"/>
<keyword evidence="4 8" id="KW-0812">Transmembrane</keyword>
<evidence type="ECO:0000256" key="1">
    <source>
        <dbReference type="ARBA" id="ARBA00004141"/>
    </source>
</evidence>
<gene>
    <name evidence="10" type="ORF">BCR32DRAFT_324845</name>
</gene>
<reference evidence="10 11" key="1">
    <citation type="submission" date="2016-08" db="EMBL/GenBank/DDBJ databases">
        <title>A Parts List for Fungal Cellulosomes Revealed by Comparative Genomics.</title>
        <authorList>
            <consortium name="DOE Joint Genome Institute"/>
            <person name="Haitjema C.H."/>
            <person name="Gilmore S.P."/>
            <person name="Henske J.K."/>
            <person name="Solomon K.V."/>
            <person name="De Groot R."/>
            <person name="Kuo A."/>
            <person name="Mondo S.J."/>
            <person name="Salamov A.A."/>
            <person name="Labutti K."/>
            <person name="Zhao Z."/>
            <person name="Chiniquy J."/>
            <person name="Barry K."/>
            <person name="Brewer H.M."/>
            <person name="Purvine S.O."/>
            <person name="Wright A.T."/>
            <person name="Boxma B."/>
            <person name="Van Alen T."/>
            <person name="Hackstein J.H."/>
            <person name="Baker S.E."/>
            <person name="Grigoriev I.V."/>
            <person name="O'Malley M.A."/>
        </authorList>
    </citation>
    <scope>NUCLEOTIDE SEQUENCE [LARGE SCALE GENOMIC DNA]</scope>
    <source>
        <strain evidence="10 11">S4</strain>
    </source>
</reference>
<feature type="transmembrane region" description="Helical" evidence="8">
    <location>
        <begin position="409"/>
        <end position="427"/>
    </location>
</feature>
<proteinExistence type="inferred from homology"/>
<accession>A0A1Y1XLZ5</accession>
<feature type="transmembrane region" description="Helical" evidence="8">
    <location>
        <begin position="170"/>
        <end position="192"/>
    </location>
</feature>
<reference evidence="10 11" key="2">
    <citation type="submission" date="2016-08" db="EMBL/GenBank/DDBJ databases">
        <title>Pervasive Adenine N6-methylation of Active Genes in Fungi.</title>
        <authorList>
            <consortium name="DOE Joint Genome Institute"/>
            <person name="Mondo S.J."/>
            <person name="Dannebaum R.O."/>
            <person name="Kuo R.C."/>
            <person name="Labutti K."/>
            <person name="Haridas S."/>
            <person name="Kuo A."/>
            <person name="Salamov A."/>
            <person name="Ahrendt S.R."/>
            <person name="Lipzen A."/>
            <person name="Sullivan W."/>
            <person name="Andreopoulos W.B."/>
            <person name="Clum A."/>
            <person name="Lindquist E."/>
            <person name="Daum C."/>
            <person name="Ramamoorthy G.K."/>
            <person name="Gryganskyi A."/>
            <person name="Culley D."/>
            <person name="Magnuson J.K."/>
            <person name="James T.Y."/>
            <person name="O'Malley M.A."/>
            <person name="Stajich J.E."/>
            <person name="Spatafora J.W."/>
            <person name="Visel A."/>
            <person name="Grigoriev I.V."/>
        </authorList>
    </citation>
    <scope>NUCLEOTIDE SEQUENCE [LARGE SCALE GENOMIC DNA]</scope>
    <source>
        <strain evidence="10 11">S4</strain>
    </source>
</reference>
<dbReference type="GO" id="GO:0016020">
    <property type="term" value="C:membrane"/>
    <property type="evidence" value="ECO:0007669"/>
    <property type="project" value="UniProtKB-SubCell"/>
</dbReference>
<feature type="transmembrane region" description="Helical" evidence="8">
    <location>
        <begin position="332"/>
        <end position="350"/>
    </location>
</feature>
<dbReference type="SUPFAM" id="SSF103473">
    <property type="entry name" value="MFS general substrate transporter"/>
    <property type="match status" value="1"/>
</dbReference>
<keyword evidence="11" id="KW-1185">Reference proteome</keyword>
<sequence>MNTFQFLVCFTASFGGLLFGYEVGVMNVITTMDAYRIYFKLFTWDGTTLDEYGNETTDVNKMCYRNLTKTDKKTLYEGTINSSFLLGSILGALVATYFGEKYGRRNTIIIGACIFVIGIILEALSSRSFLFISFGRLIAGIAIGCNGVICPTYISEVAPAKFRGTLSSCYQLMTTFGIIVAAIINSIVWYYTNKKPKNLITSRPDPEEPLSNFEWIFAILFQLIPGGGLGLLMLLLPKSPRWLCSKDRDEEAAEVLSKLNAVPVSDFLVQEELKAIQEDVAATRAAGNSSFSELFSSIVRRRTFITFLMQLFQQWTGINQIMYYQSQIYDQFGFTKVVSTCVLPIINNFVNFISTFPGMWGIEKLGRKTLLVIGSFMMTIFHLTTFICSNFTQKKKEDKNYNLNPFWKYAAIVSIFCFVFSFAWTWGPVPWVYQAEVFPLRVRVKGSAVGTFSNFVNNWILTFLGPYLMDNWKKYTFLLFAVCSFIAWLYAQFYVIECKGLNLEEMDAKMAGKA</sequence>
<dbReference type="PRINTS" id="PR00171">
    <property type="entry name" value="SUGRTRNSPORT"/>
</dbReference>
<evidence type="ECO:0000256" key="5">
    <source>
        <dbReference type="ARBA" id="ARBA00022989"/>
    </source>
</evidence>
<keyword evidence="6 8" id="KW-0472">Membrane</keyword>
<dbReference type="GO" id="GO:0005351">
    <property type="term" value="F:carbohydrate:proton symporter activity"/>
    <property type="evidence" value="ECO:0007669"/>
    <property type="project" value="TreeGrafter"/>
</dbReference>